<reference evidence="2" key="2">
    <citation type="submission" date="2022-01" db="EMBL/GenBank/DDBJ databases">
        <authorList>
            <person name="Yamashiro T."/>
            <person name="Shiraishi A."/>
            <person name="Satake H."/>
            <person name="Nakayama K."/>
        </authorList>
    </citation>
    <scope>NUCLEOTIDE SEQUENCE</scope>
</reference>
<comment type="caution">
    <text evidence="2">The sequence shown here is derived from an EMBL/GenBank/DDBJ whole genome shotgun (WGS) entry which is preliminary data.</text>
</comment>
<sequence>MAPLESRICLRPGSVTPTLALTHIPANVEGENAANTAIEEPPSHTEGETEHLKMVVPISSIQPTEVPTTQAQPITTITTHSKSSQATPRIDKGKGIATESDEDSSKKLTCYLTDKEMQAYLDREEKLRKAAEEEILLAISKPGVIKVVQEEAGKIRLDPKKIASAKAGEKFKKAHEAEH</sequence>
<feature type="region of interest" description="Disordered" evidence="1">
    <location>
        <begin position="75"/>
        <end position="105"/>
    </location>
</feature>
<protein>
    <submittedName>
        <fullName evidence="2">Uncharacterized protein</fullName>
    </submittedName>
</protein>
<accession>A0ABQ5D0V1</accession>
<evidence type="ECO:0000313" key="3">
    <source>
        <dbReference type="Proteomes" id="UP001151760"/>
    </source>
</evidence>
<dbReference type="EMBL" id="BQNB010014627">
    <property type="protein sequence ID" value="GJT30459.1"/>
    <property type="molecule type" value="Genomic_DNA"/>
</dbReference>
<gene>
    <name evidence="2" type="ORF">Tco_0910734</name>
</gene>
<proteinExistence type="predicted"/>
<organism evidence="2 3">
    <name type="scientific">Tanacetum coccineum</name>
    <dbReference type="NCBI Taxonomy" id="301880"/>
    <lineage>
        <taxon>Eukaryota</taxon>
        <taxon>Viridiplantae</taxon>
        <taxon>Streptophyta</taxon>
        <taxon>Embryophyta</taxon>
        <taxon>Tracheophyta</taxon>
        <taxon>Spermatophyta</taxon>
        <taxon>Magnoliopsida</taxon>
        <taxon>eudicotyledons</taxon>
        <taxon>Gunneridae</taxon>
        <taxon>Pentapetalae</taxon>
        <taxon>asterids</taxon>
        <taxon>campanulids</taxon>
        <taxon>Asterales</taxon>
        <taxon>Asteraceae</taxon>
        <taxon>Asteroideae</taxon>
        <taxon>Anthemideae</taxon>
        <taxon>Anthemidinae</taxon>
        <taxon>Tanacetum</taxon>
    </lineage>
</organism>
<evidence type="ECO:0000313" key="2">
    <source>
        <dbReference type="EMBL" id="GJT30459.1"/>
    </source>
</evidence>
<name>A0ABQ5D0V1_9ASTR</name>
<dbReference type="Proteomes" id="UP001151760">
    <property type="component" value="Unassembled WGS sequence"/>
</dbReference>
<reference evidence="2" key="1">
    <citation type="journal article" date="2022" name="Int. J. Mol. Sci.">
        <title>Draft Genome of Tanacetum Coccineum: Genomic Comparison of Closely Related Tanacetum-Family Plants.</title>
        <authorList>
            <person name="Yamashiro T."/>
            <person name="Shiraishi A."/>
            <person name="Nakayama K."/>
            <person name="Satake H."/>
        </authorList>
    </citation>
    <scope>NUCLEOTIDE SEQUENCE</scope>
</reference>
<evidence type="ECO:0000256" key="1">
    <source>
        <dbReference type="SAM" id="MobiDB-lite"/>
    </source>
</evidence>
<keyword evidence="3" id="KW-1185">Reference proteome</keyword>